<feature type="compositionally biased region" description="Basic and acidic residues" evidence="1">
    <location>
        <begin position="300"/>
        <end position="310"/>
    </location>
</feature>
<dbReference type="VEuPathDB" id="PlasmoDB:AK88_05652"/>
<feature type="compositionally biased region" description="Acidic residues" evidence="1">
    <location>
        <begin position="227"/>
        <end position="250"/>
    </location>
</feature>
<feature type="compositionally biased region" description="Pro residues" evidence="1">
    <location>
        <begin position="272"/>
        <end position="288"/>
    </location>
</feature>
<organism evidence="2 3">
    <name type="scientific">Plasmodium fragile</name>
    <dbReference type="NCBI Taxonomy" id="5857"/>
    <lineage>
        <taxon>Eukaryota</taxon>
        <taxon>Sar</taxon>
        <taxon>Alveolata</taxon>
        <taxon>Apicomplexa</taxon>
        <taxon>Aconoidasida</taxon>
        <taxon>Haemosporida</taxon>
        <taxon>Plasmodiidae</taxon>
        <taxon>Plasmodium</taxon>
        <taxon>Plasmodium (Plasmodium)</taxon>
    </lineage>
</organism>
<reference evidence="2 3" key="1">
    <citation type="submission" date="2014-03" db="EMBL/GenBank/DDBJ databases">
        <title>The Genome Sequence of Plasmodium fragile nilgiri.</title>
        <authorList>
            <consortium name="The Broad Institute Genomics Platform"/>
            <consortium name="The Broad Institute Genome Sequencing Center for Infectious Disease"/>
            <person name="Neafsey D."/>
            <person name="Duraisingh M."/>
            <person name="Young S.K."/>
            <person name="Zeng Q."/>
            <person name="Gargeya S."/>
            <person name="Abouelleil A."/>
            <person name="Alvarado L."/>
            <person name="Chapman S.B."/>
            <person name="Gainer-Dewar J."/>
            <person name="Goldberg J."/>
            <person name="Griggs A."/>
            <person name="Gujja S."/>
            <person name="Hansen M."/>
            <person name="Howarth C."/>
            <person name="Imamovic A."/>
            <person name="Larimer J."/>
            <person name="Pearson M."/>
            <person name="Poon T.W."/>
            <person name="Priest M."/>
            <person name="Roberts A."/>
            <person name="Saif S."/>
            <person name="Shea T."/>
            <person name="Sykes S."/>
            <person name="Wortman J."/>
            <person name="Nusbaum C."/>
            <person name="Birren B."/>
        </authorList>
    </citation>
    <scope>NUCLEOTIDE SEQUENCE [LARGE SCALE GENOMIC DNA]</scope>
    <source>
        <strain evidence="3">nilgiri</strain>
    </source>
</reference>
<feature type="compositionally biased region" description="Basic and acidic residues" evidence="1">
    <location>
        <begin position="260"/>
        <end position="270"/>
    </location>
</feature>
<feature type="compositionally biased region" description="Polar residues" evidence="1">
    <location>
        <begin position="365"/>
        <end position="374"/>
    </location>
</feature>
<accession>A0A0D9QG91</accession>
<evidence type="ECO:0000313" key="2">
    <source>
        <dbReference type="EMBL" id="KJP84716.1"/>
    </source>
</evidence>
<gene>
    <name evidence="2" type="ORF">AK88_05652</name>
</gene>
<dbReference type="AlphaFoldDB" id="A0A0D9QG91"/>
<name>A0A0D9QG91_PLAFR</name>
<proteinExistence type="predicted"/>
<feature type="region of interest" description="Disordered" evidence="1">
    <location>
        <begin position="217"/>
        <end position="310"/>
    </location>
</feature>
<feature type="compositionally biased region" description="Low complexity" evidence="1">
    <location>
        <begin position="352"/>
        <end position="364"/>
    </location>
</feature>
<dbReference type="RefSeq" id="XP_012338677.1">
    <property type="nucleotide sequence ID" value="XM_012483254.1"/>
</dbReference>
<evidence type="ECO:0000256" key="1">
    <source>
        <dbReference type="SAM" id="MobiDB-lite"/>
    </source>
</evidence>
<dbReference type="EMBL" id="KQ030430">
    <property type="protein sequence ID" value="KJP84716.1"/>
    <property type="molecule type" value="Genomic_DNA"/>
</dbReference>
<sequence>MDSNDANDLGANCDNVGWFHPKSGGDTRHVGYTVGDKVICKLMATALWFLTDWTHVQTTEDTSNLNNVKFKEYVKCAIVTMFASILEQSACGGTWAIYNAWTVMNKMWADGIPGLSIEGECKELLGIDLRTGQWSMKDKIKDWLRQDKGLKQKISGAALANKCRKVVGQGDKAGEKGTTAQLGEVPGQEEAEVMKTLQERTTKIVKLVRKKFRGRISGATGNSLDQTAEDSEEDDEDDEDDDEEDAEDDADGKNSTNTTPEDKEPNKEDVTPQPPQLPSAPQSPPVPQSPSASGPAETSEPGKRGKCEEFGNDYDKISACLEDQEQPTGPNTVTKLEDEYDSGKWGLYGSTGSTTISIGTSTTTQNVPTGTNNE</sequence>
<evidence type="ECO:0000313" key="3">
    <source>
        <dbReference type="Proteomes" id="UP000054561"/>
    </source>
</evidence>
<keyword evidence="3" id="KW-1185">Reference proteome</keyword>
<dbReference type="Proteomes" id="UP000054561">
    <property type="component" value="Unassembled WGS sequence"/>
</dbReference>
<dbReference type="GeneID" id="24270966"/>
<feature type="region of interest" description="Disordered" evidence="1">
    <location>
        <begin position="352"/>
        <end position="374"/>
    </location>
</feature>
<protein>
    <submittedName>
        <fullName evidence="2">Uncharacterized protein</fullName>
    </submittedName>
</protein>